<accession>A0A8S3AYN3</accession>
<name>A0A8S3AYN3_9BILA</name>
<organism evidence="5 6">
    <name type="scientific">Rotaria magnacalcarata</name>
    <dbReference type="NCBI Taxonomy" id="392030"/>
    <lineage>
        <taxon>Eukaryota</taxon>
        <taxon>Metazoa</taxon>
        <taxon>Spiralia</taxon>
        <taxon>Gnathifera</taxon>
        <taxon>Rotifera</taxon>
        <taxon>Eurotatoria</taxon>
        <taxon>Bdelloidea</taxon>
        <taxon>Philodinida</taxon>
        <taxon>Philodinidae</taxon>
        <taxon>Rotaria</taxon>
    </lineage>
</organism>
<feature type="non-terminal residue" evidence="5">
    <location>
        <position position="45"/>
    </location>
</feature>
<gene>
    <name evidence="2" type="ORF">BYL167_LOCUS39284</name>
    <name evidence="4" type="ORF">GIL414_LOCUS45988</name>
    <name evidence="3" type="ORF">SMN809_LOCUS42749</name>
    <name evidence="5" type="ORF">SMN809_LOCUS46161</name>
</gene>
<evidence type="ECO:0000313" key="4">
    <source>
        <dbReference type="EMBL" id="CAF4772143.1"/>
    </source>
</evidence>
<dbReference type="Proteomes" id="UP000681720">
    <property type="component" value="Unassembled WGS sequence"/>
</dbReference>
<dbReference type="Proteomes" id="UP000676336">
    <property type="component" value="Unassembled WGS sequence"/>
</dbReference>
<keyword evidence="1" id="KW-1133">Transmembrane helix</keyword>
<proteinExistence type="predicted"/>
<protein>
    <submittedName>
        <fullName evidence="5">Uncharacterized protein</fullName>
    </submittedName>
</protein>
<dbReference type="AlphaFoldDB" id="A0A8S3AYN3"/>
<feature type="transmembrane region" description="Helical" evidence="1">
    <location>
        <begin position="12"/>
        <end position="36"/>
    </location>
</feature>
<reference evidence="5" key="1">
    <citation type="submission" date="2021-02" db="EMBL/GenBank/DDBJ databases">
        <authorList>
            <person name="Nowell W R."/>
        </authorList>
    </citation>
    <scope>NUCLEOTIDE SEQUENCE</scope>
</reference>
<evidence type="ECO:0000313" key="6">
    <source>
        <dbReference type="Proteomes" id="UP000676336"/>
    </source>
</evidence>
<evidence type="ECO:0000256" key="1">
    <source>
        <dbReference type="SAM" id="Phobius"/>
    </source>
</evidence>
<evidence type="ECO:0000313" key="3">
    <source>
        <dbReference type="EMBL" id="CAF4693137.1"/>
    </source>
</evidence>
<keyword evidence="1" id="KW-0812">Transmembrane</keyword>
<comment type="caution">
    <text evidence="5">The sequence shown here is derived from an EMBL/GenBank/DDBJ whole genome shotgun (WGS) entry which is preliminary data.</text>
</comment>
<dbReference type="EMBL" id="CAJOBI010142991">
    <property type="protein sequence ID" value="CAF4776590.1"/>
    <property type="molecule type" value="Genomic_DNA"/>
</dbReference>
<evidence type="ECO:0000313" key="2">
    <source>
        <dbReference type="EMBL" id="CAF4580541.1"/>
    </source>
</evidence>
<dbReference type="EMBL" id="CAJOBJ010143137">
    <property type="protein sequence ID" value="CAF4772143.1"/>
    <property type="molecule type" value="Genomic_DNA"/>
</dbReference>
<sequence length="45" mass="4656">MSVISQRTAALVAGFSILIMAILAGFAYGFVLNGLIVPDNTNLTA</sequence>
<evidence type="ECO:0000313" key="5">
    <source>
        <dbReference type="EMBL" id="CAF4776590.1"/>
    </source>
</evidence>
<keyword evidence="1" id="KW-0472">Membrane</keyword>
<dbReference type="Proteomes" id="UP000681967">
    <property type="component" value="Unassembled WGS sequence"/>
</dbReference>
<dbReference type="EMBL" id="CAJOBI010124179">
    <property type="protein sequence ID" value="CAF4693137.1"/>
    <property type="molecule type" value="Genomic_DNA"/>
</dbReference>
<dbReference type="EMBL" id="CAJOBH010094115">
    <property type="protein sequence ID" value="CAF4580541.1"/>
    <property type="molecule type" value="Genomic_DNA"/>
</dbReference>